<dbReference type="Proteomes" id="UP000623958">
    <property type="component" value="Unassembled WGS sequence"/>
</dbReference>
<dbReference type="EMBL" id="BNBA01000010">
    <property type="protein sequence ID" value="GHH52430.1"/>
    <property type="molecule type" value="Genomic_DNA"/>
</dbReference>
<organism evidence="1 2">
    <name type="scientific">Xanthomonas boreopolis</name>
    <dbReference type="NCBI Taxonomy" id="86183"/>
    <lineage>
        <taxon>Bacteria</taxon>
        <taxon>Pseudomonadati</taxon>
        <taxon>Pseudomonadota</taxon>
        <taxon>Gammaproteobacteria</taxon>
        <taxon>Lysobacterales</taxon>
        <taxon>Lysobacteraceae</taxon>
        <taxon>Xanthomonas</taxon>
    </lineage>
</organism>
<evidence type="ECO:0000313" key="1">
    <source>
        <dbReference type="EMBL" id="GHH52430.1"/>
    </source>
</evidence>
<keyword evidence="2" id="KW-1185">Reference proteome</keyword>
<evidence type="ECO:0000313" key="2">
    <source>
        <dbReference type="Proteomes" id="UP000623958"/>
    </source>
</evidence>
<sequence length="95" mass="10434">MIEPEEVLAVIDAAIDGMESPVRERRGHRDHLIDARAAAAELIEREKAQREALETCERWFAKHSAVAPLINGGVAEHPMLTMIRAALGRVQGGVQ</sequence>
<name>A0A919F7F4_9XANT</name>
<dbReference type="AlphaFoldDB" id="A0A919F7F4"/>
<comment type="caution">
    <text evidence="1">The sequence shown here is derived from an EMBL/GenBank/DDBJ whole genome shotgun (WGS) entry which is preliminary data.</text>
</comment>
<dbReference type="RefSeq" id="WP_434029051.1">
    <property type="nucleotide sequence ID" value="NZ_BNBA01000010.1"/>
</dbReference>
<gene>
    <name evidence="1" type="ORF">GCM10009090_16220</name>
</gene>
<reference evidence="1" key="2">
    <citation type="submission" date="2020-09" db="EMBL/GenBank/DDBJ databases">
        <authorList>
            <person name="Sun Q."/>
            <person name="Ohkuma M."/>
        </authorList>
    </citation>
    <scope>NUCLEOTIDE SEQUENCE</scope>
    <source>
        <strain evidence="1">JCM 13306</strain>
    </source>
</reference>
<proteinExistence type="predicted"/>
<protein>
    <submittedName>
        <fullName evidence="1">Uncharacterized protein</fullName>
    </submittedName>
</protein>
<reference evidence="1" key="1">
    <citation type="journal article" date="2014" name="Int. J. Syst. Evol. Microbiol.">
        <title>Complete genome sequence of Corynebacterium casei LMG S-19264T (=DSM 44701T), isolated from a smear-ripened cheese.</title>
        <authorList>
            <consortium name="US DOE Joint Genome Institute (JGI-PGF)"/>
            <person name="Walter F."/>
            <person name="Albersmeier A."/>
            <person name="Kalinowski J."/>
            <person name="Ruckert C."/>
        </authorList>
    </citation>
    <scope>NUCLEOTIDE SEQUENCE</scope>
    <source>
        <strain evidence="1">JCM 13306</strain>
    </source>
</reference>
<accession>A0A919F7F4</accession>